<protein>
    <submittedName>
        <fullName evidence="5">GGDEF domain-containing response regulator</fullName>
    </submittedName>
</protein>
<dbReference type="InterPro" id="IPR001789">
    <property type="entry name" value="Sig_transdc_resp-reg_receiver"/>
</dbReference>
<name>A0ABN5AU98_9GAMM</name>
<keyword evidence="1" id="KW-0597">Phosphoprotein</keyword>
<dbReference type="PROSITE" id="PS50883">
    <property type="entry name" value="EAL"/>
    <property type="match status" value="1"/>
</dbReference>
<dbReference type="CDD" id="cd01948">
    <property type="entry name" value="EAL"/>
    <property type="match status" value="1"/>
</dbReference>
<dbReference type="InterPro" id="IPR029787">
    <property type="entry name" value="Nucleotide_cyclase"/>
</dbReference>
<dbReference type="PROSITE" id="PS50110">
    <property type="entry name" value="RESPONSE_REGULATORY"/>
    <property type="match status" value="1"/>
</dbReference>
<dbReference type="PROSITE" id="PS50887">
    <property type="entry name" value="GGDEF"/>
    <property type="match status" value="1"/>
</dbReference>
<dbReference type="SMART" id="SM00448">
    <property type="entry name" value="REC"/>
    <property type="match status" value="1"/>
</dbReference>
<dbReference type="SUPFAM" id="SSF55073">
    <property type="entry name" value="Nucleotide cyclase"/>
    <property type="match status" value="1"/>
</dbReference>
<dbReference type="Pfam" id="PF00072">
    <property type="entry name" value="Response_reg"/>
    <property type="match status" value="1"/>
</dbReference>
<evidence type="ECO:0000313" key="5">
    <source>
        <dbReference type="EMBL" id="ASG65877.1"/>
    </source>
</evidence>
<dbReference type="InterPro" id="IPR035919">
    <property type="entry name" value="EAL_sf"/>
</dbReference>
<dbReference type="SUPFAM" id="SSF141868">
    <property type="entry name" value="EAL domain-like"/>
    <property type="match status" value="1"/>
</dbReference>
<dbReference type="CDD" id="cd01949">
    <property type="entry name" value="GGDEF"/>
    <property type="match status" value="1"/>
</dbReference>
<dbReference type="Gene3D" id="3.30.70.270">
    <property type="match status" value="1"/>
</dbReference>
<dbReference type="SMART" id="SM00267">
    <property type="entry name" value="GGDEF"/>
    <property type="match status" value="1"/>
</dbReference>
<feature type="modified residue" description="4-aspartylphosphate" evidence="1">
    <location>
        <position position="54"/>
    </location>
</feature>
<dbReference type="Gene3D" id="3.20.20.450">
    <property type="entry name" value="EAL domain"/>
    <property type="match status" value="1"/>
</dbReference>
<dbReference type="InterPro" id="IPR011006">
    <property type="entry name" value="CheY-like_superfamily"/>
</dbReference>
<dbReference type="SMART" id="SM00052">
    <property type="entry name" value="EAL"/>
    <property type="match status" value="1"/>
</dbReference>
<dbReference type="EMBL" id="CP022133">
    <property type="protein sequence ID" value="ASG65877.1"/>
    <property type="molecule type" value="Genomic_DNA"/>
</dbReference>
<dbReference type="Pfam" id="PF00563">
    <property type="entry name" value="EAL"/>
    <property type="match status" value="1"/>
</dbReference>
<accession>A0ABN5AU98</accession>
<dbReference type="InterPro" id="IPR000160">
    <property type="entry name" value="GGDEF_dom"/>
</dbReference>
<dbReference type="Pfam" id="PF00990">
    <property type="entry name" value="GGDEF"/>
    <property type="match status" value="1"/>
</dbReference>
<proteinExistence type="predicted"/>
<evidence type="ECO:0000259" key="2">
    <source>
        <dbReference type="PROSITE" id="PS50110"/>
    </source>
</evidence>
<dbReference type="CDD" id="cd00156">
    <property type="entry name" value="REC"/>
    <property type="match status" value="1"/>
</dbReference>
<dbReference type="InterPro" id="IPR043128">
    <property type="entry name" value="Rev_trsase/Diguanyl_cyclase"/>
</dbReference>
<evidence type="ECO:0000259" key="3">
    <source>
        <dbReference type="PROSITE" id="PS50883"/>
    </source>
</evidence>
<sequence>MNVLIVDDDVVDRMATKRVLQDSALAIDSITEATTATEGLDYATTDNYDLILLDYQLPPSNGIEVLRELRGSNESSSAIVMVSHSNDEELAVRCVEAGAQDFLMKGEVTASRLKRSILLAKERYELEQQVKKSHNQLRKLAEEDSLTGLSNRYYFDESLKHAIPRAKRENSNLVLIMIDLDRFKSINDTLGHLAGDELLKQVARRLKTPLRADDRLCRLGGDEFAILVESLTHASHIRLLVDRLLETLAEPFVIEGETIRVSASIGVATFPLCGETAVELMKGADVAMYRAKEAGRNQAQYYSRNFHEQIEKRARLETDLSKAIDDDQFILHYQPQVDVDGKRLVGIEALIRWQHPQLGMISPDEFIPIAEESNFINELGRWVIRTACAQFSHWLERFNTAEIHFSVAVNLSAKQLKDKGLIDYCRDCIEHYKIPPKRFELELTESNLVSSLDAVDTLNELAEIGVELALDDFGTGYSSLSHLKAYPFSILKIDKSFVQSAKPGQDECMLKAVCAFAKSLNYKTVAEGIETEQQHKLCAELNIDRLQGYYFGRPSEVDVIEQKWLA</sequence>
<gene>
    <name evidence="5" type="ORF">CEW91_06870</name>
</gene>
<dbReference type="NCBIfam" id="TIGR00254">
    <property type="entry name" value="GGDEF"/>
    <property type="match status" value="1"/>
</dbReference>
<organism evidence="5 6">
    <name type="scientific">Idiomarina piscisalsi</name>
    <dbReference type="NCBI Taxonomy" id="1096243"/>
    <lineage>
        <taxon>Bacteria</taxon>
        <taxon>Pseudomonadati</taxon>
        <taxon>Pseudomonadota</taxon>
        <taxon>Gammaproteobacteria</taxon>
        <taxon>Alteromonadales</taxon>
        <taxon>Idiomarinaceae</taxon>
        <taxon>Idiomarina</taxon>
    </lineage>
</organism>
<dbReference type="Proteomes" id="UP000197717">
    <property type="component" value="Chromosome"/>
</dbReference>
<reference evidence="5 6" key="1">
    <citation type="submission" date="2017-06" db="EMBL/GenBank/DDBJ databases">
        <title>Complete genome sequence of Idiomarina piscisalsi strain 10PY1A isolated from soil of Soudi Arabia.</title>
        <authorList>
            <person name="Kim M.-C."/>
            <person name="Jung B.K."/>
            <person name="Budiyanto F."/>
            <person name="Nzila A."/>
            <person name="Shin J.-H."/>
        </authorList>
    </citation>
    <scope>NUCLEOTIDE SEQUENCE [LARGE SCALE GENOMIC DNA]</scope>
    <source>
        <strain evidence="5 6">10PY1A</strain>
    </source>
</reference>
<feature type="domain" description="Response regulatory" evidence="2">
    <location>
        <begin position="2"/>
        <end position="120"/>
    </location>
</feature>
<dbReference type="InterPro" id="IPR001633">
    <property type="entry name" value="EAL_dom"/>
</dbReference>
<evidence type="ECO:0000313" key="6">
    <source>
        <dbReference type="Proteomes" id="UP000197717"/>
    </source>
</evidence>
<dbReference type="Gene3D" id="3.40.50.2300">
    <property type="match status" value="1"/>
</dbReference>
<evidence type="ECO:0000259" key="4">
    <source>
        <dbReference type="PROSITE" id="PS50887"/>
    </source>
</evidence>
<dbReference type="PANTHER" id="PTHR44757">
    <property type="entry name" value="DIGUANYLATE CYCLASE DGCP"/>
    <property type="match status" value="1"/>
</dbReference>
<dbReference type="InterPro" id="IPR052155">
    <property type="entry name" value="Biofilm_reg_signaling"/>
</dbReference>
<feature type="domain" description="EAL" evidence="3">
    <location>
        <begin position="313"/>
        <end position="566"/>
    </location>
</feature>
<dbReference type="PANTHER" id="PTHR44757:SF2">
    <property type="entry name" value="BIOFILM ARCHITECTURE MAINTENANCE PROTEIN MBAA"/>
    <property type="match status" value="1"/>
</dbReference>
<keyword evidence="6" id="KW-1185">Reference proteome</keyword>
<feature type="domain" description="GGDEF" evidence="4">
    <location>
        <begin position="171"/>
        <end position="304"/>
    </location>
</feature>
<dbReference type="SUPFAM" id="SSF52172">
    <property type="entry name" value="CheY-like"/>
    <property type="match status" value="1"/>
</dbReference>
<evidence type="ECO:0000256" key="1">
    <source>
        <dbReference type="PROSITE-ProRule" id="PRU00169"/>
    </source>
</evidence>
<dbReference type="RefSeq" id="WP_088768274.1">
    <property type="nucleotide sequence ID" value="NZ_CP022133.1"/>
</dbReference>